<protein>
    <recommendedName>
        <fullName evidence="3">TIR domain-containing protein</fullName>
    </recommendedName>
</protein>
<dbReference type="InterPro" id="IPR035897">
    <property type="entry name" value="Toll_tir_struct_dom_sf"/>
</dbReference>
<dbReference type="Proteomes" id="UP000677082">
    <property type="component" value="Unassembled WGS sequence"/>
</dbReference>
<evidence type="ECO:0000313" key="2">
    <source>
        <dbReference type="Proteomes" id="UP000677082"/>
    </source>
</evidence>
<dbReference type="AlphaFoldDB" id="A0A919W8P8"/>
<name>A0A919W8P8_9ACTN</name>
<reference evidence="1 2" key="1">
    <citation type="submission" date="2021-03" db="EMBL/GenBank/DDBJ databases">
        <title>Whole genome shotgun sequence of Actinoplanes toevensis NBRC 105298.</title>
        <authorList>
            <person name="Komaki H."/>
            <person name="Tamura T."/>
        </authorList>
    </citation>
    <scope>NUCLEOTIDE SEQUENCE [LARGE SCALE GENOMIC DNA]</scope>
    <source>
        <strain evidence="1 2">NBRC 105298</strain>
    </source>
</reference>
<comment type="caution">
    <text evidence="1">The sequence shown here is derived from an EMBL/GenBank/DDBJ whole genome shotgun (WGS) entry which is preliminary data.</text>
</comment>
<accession>A0A919W8P8</accession>
<dbReference type="InterPro" id="IPR047603">
    <property type="entry name" value="FxsC_N"/>
</dbReference>
<sequence length="222" mass="24996">MTGEFKNEDPAAPVFFLSYSRPKPPLRAVGPPREAGRFVTRFFDDLTADVNDLVGAMPGRGAGFIDVDTAGGDLWRRRVLYAAGSCQVFVCLLSMPYLHRSEWCAREWDLFARREVVPRAPDADPAESAIVPVLWTPVTGDLPPVVAEVNYFRPPRLPSADRAAYEAEGMLGLLKTGQVNVYEAVVWRIAQHVERIRRTYWVKPLYLEREDGLRTTFERSGP</sequence>
<dbReference type="Gene3D" id="3.40.50.10140">
    <property type="entry name" value="Toll/interleukin-1 receptor homology (TIR) domain"/>
    <property type="match status" value="1"/>
</dbReference>
<organism evidence="1 2">
    <name type="scientific">Paractinoplanes toevensis</name>
    <dbReference type="NCBI Taxonomy" id="571911"/>
    <lineage>
        <taxon>Bacteria</taxon>
        <taxon>Bacillati</taxon>
        <taxon>Actinomycetota</taxon>
        <taxon>Actinomycetes</taxon>
        <taxon>Micromonosporales</taxon>
        <taxon>Micromonosporaceae</taxon>
        <taxon>Paractinoplanes</taxon>
    </lineage>
</organism>
<dbReference type="NCBIfam" id="NF040588">
    <property type="entry name" value="FxsC_Nterm"/>
    <property type="match status" value="1"/>
</dbReference>
<gene>
    <name evidence="1" type="ORF">Ato02nite_067790</name>
</gene>
<dbReference type="RefSeq" id="WP_213010723.1">
    <property type="nucleotide sequence ID" value="NZ_BOQN01000087.1"/>
</dbReference>
<proteinExistence type="predicted"/>
<evidence type="ECO:0008006" key="3">
    <source>
        <dbReference type="Google" id="ProtNLM"/>
    </source>
</evidence>
<dbReference type="EMBL" id="BOQN01000087">
    <property type="protein sequence ID" value="GIM94986.1"/>
    <property type="molecule type" value="Genomic_DNA"/>
</dbReference>
<evidence type="ECO:0000313" key="1">
    <source>
        <dbReference type="EMBL" id="GIM94986.1"/>
    </source>
</evidence>
<keyword evidence="2" id="KW-1185">Reference proteome</keyword>